<proteinExistence type="predicted"/>
<dbReference type="Pfam" id="PF00092">
    <property type="entry name" value="VWA"/>
    <property type="match status" value="1"/>
</dbReference>
<evidence type="ECO:0000256" key="1">
    <source>
        <dbReference type="SAM" id="MobiDB-lite"/>
    </source>
</evidence>
<evidence type="ECO:0000256" key="2">
    <source>
        <dbReference type="SAM" id="Phobius"/>
    </source>
</evidence>
<dbReference type="PANTHER" id="PTHR10579">
    <property type="entry name" value="CALCIUM-ACTIVATED CHLORIDE CHANNEL REGULATOR"/>
    <property type="match status" value="1"/>
</dbReference>
<evidence type="ECO:0000259" key="3">
    <source>
        <dbReference type="PROSITE" id="PS50234"/>
    </source>
</evidence>
<organism evidence="4 5">
    <name type="scientific">Faecalicatena acetigenes</name>
    <dbReference type="NCBI Taxonomy" id="2981790"/>
    <lineage>
        <taxon>Bacteria</taxon>
        <taxon>Bacillati</taxon>
        <taxon>Bacillota</taxon>
        <taxon>Clostridia</taxon>
        <taxon>Lachnospirales</taxon>
        <taxon>Lachnospiraceae</taxon>
        <taxon>Faecalicatena</taxon>
    </lineage>
</organism>
<protein>
    <submittedName>
        <fullName evidence="4">VWA domain-containing protein</fullName>
    </submittedName>
</protein>
<dbReference type="PROSITE" id="PS50234">
    <property type="entry name" value="VWFA"/>
    <property type="match status" value="1"/>
</dbReference>
<dbReference type="InterPro" id="IPR002035">
    <property type="entry name" value="VWF_A"/>
</dbReference>
<feature type="region of interest" description="Disordered" evidence="1">
    <location>
        <begin position="238"/>
        <end position="269"/>
    </location>
</feature>
<dbReference type="PANTHER" id="PTHR10579:SF43">
    <property type="entry name" value="ZINC FINGER (C3HC4-TYPE RING FINGER) FAMILY PROTEIN"/>
    <property type="match status" value="1"/>
</dbReference>
<keyword evidence="5" id="KW-1185">Reference proteome</keyword>
<accession>A0ABT2TBK3</accession>
<keyword evidence="2" id="KW-1133">Transmembrane helix</keyword>
<feature type="compositionally biased region" description="Acidic residues" evidence="1">
    <location>
        <begin position="238"/>
        <end position="248"/>
    </location>
</feature>
<feature type="transmembrane region" description="Helical" evidence="2">
    <location>
        <begin position="370"/>
        <end position="391"/>
    </location>
</feature>
<evidence type="ECO:0000313" key="5">
    <source>
        <dbReference type="Proteomes" id="UP001652394"/>
    </source>
</evidence>
<dbReference type="InterPro" id="IPR036465">
    <property type="entry name" value="vWFA_dom_sf"/>
</dbReference>
<dbReference type="CDD" id="cd00198">
    <property type="entry name" value="vWFA"/>
    <property type="match status" value="1"/>
</dbReference>
<keyword evidence="2" id="KW-0812">Transmembrane</keyword>
<dbReference type="InterPro" id="IPR051266">
    <property type="entry name" value="CLCR"/>
</dbReference>
<evidence type="ECO:0000313" key="4">
    <source>
        <dbReference type="EMBL" id="MCU6747655.1"/>
    </source>
</evidence>
<dbReference type="Proteomes" id="UP001652394">
    <property type="component" value="Unassembled WGS sequence"/>
</dbReference>
<name>A0ABT2TBK3_9FIRM</name>
<dbReference type="SUPFAM" id="SSF53300">
    <property type="entry name" value="vWA-like"/>
    <property type="match status" value="1"/>
</dbReference>
<reference evidence="4 5" key="1">
    <citation type="journal article" date="2021" name="ISME Commun">
        <title>Automated analysis of genomic sequences facilitates high-throughput and comprehensive description of bacteria.</title>
        <authorList>
            <person name="Hitch T.C.A."/>
        </authorList>
    </citation>
    <scope>NUCLEOTIDE SEQUENCE [LARGE SCALE GENOMIC DNA]</scope>
    <source>
        <strain evidence="4 5">H2_18</strain>
    </source>
</reference>
<dbReference type="EMBL" id="JAOQJX010000011">
    <property type="protein sequence ID" value="MCU6747655.1"/>
    <property type="molecule type" value="Genomic_DNA"/>
</dbReference>
<dbReference type="Gene3D" id="3.40.50.410">
    <property type="entry name" value="von Willebrand factor, type A domain"/>
    <property type="match status" value="1"/>
</dbReference>
<dbReference type="SMART" id="SM00327">
    <property type="entry name" value="VWA"/>
    <property type="match status" value="1"/>
</dbReference>
<keyword evidence="2" id="KW-0472">Membrane</keyword>
<feature type="domain" description="VWFA" evidence="3">
    <location>
        <begin position="6"/>
        <end position="191"/>
    </location>
</feature>
<gene>
    <name evidence="4" type="ORF">OCV51_08300</name>
</gene>
<comment type="caution">
    <text evidence="4">The sequence shown here is derived from an EMBL/GenBank/DDBJ whole genome shotgun (WGS) entry which is preliminary data.</text>
</comment>
<sequence length="401" mass="43955">MSEERDIVLVLDNSGSMAESVAEGSSSEVPIEETREAALKFVDTVLKEDASIGIVTYNNDAAMRSDFSKDQSFLEAAAYSIRANGGTDIEAGLSTAQEMLSYSSAKKKSIVLMSDGMPNDGKQGEELISYADSLKGEDIEIYTLGFFSSLESEDKAAAQSLLSQIASEGHHYEVDDAENLVFFFEDIADAINGQQYIYIKIACPVDVTVRSGGETLSSKEEDFNTRTAFGTLTFEEGDAGESVQEESAGEERSGFFGQTQIGDTGAEEAAKEDDRVKILRLKEGTKYDVQIEGTGDGSMDYTIGFMDEDGEYADFREFEDIEINEDTKIDTVAENASKTVLKVDEDGDGRYDLQYRAGENENGELIDHSWIRYVIIGAAGVIFALLGILALRHWKKKKKTQ</sequence>